<feature type="region of interest" description="Disordered" evidence="1">
    <location>
        <begin position="85"/>
        <end position="113"/>
    </location>
</feature>
<dbReference type="AlphaFoldDB" id="A0AAE1E4Y6"/>
<protein>
    <submittedName>
        <fullName evidence="2">Uncharacterized protein</fullName>
    </submittedName>
</protein>
<comment type="caution">
    <text evidence="2">The sequence shown here is derived from an EMBL/GenBank/DDBJ whole genome shotgun (WGS) entry which is preliminary data.</text>
</comment>
<dbReference type="Proteomes" id="UP001283361">
    <property type="component" value="Unassembled WGS sequence"/>
</dbReference>
<organism evidence="2 3">
    <name type="scientific">Elysia crispata</name>
    <name type="common">lettuce slug</name>
    <dbReference type="NCBI Taxonomy" id="231223"/>
    <lineage>
        <taxon>Eukaryota</taxon>
        <taxon>Metazoa</taxon>
        <taxon>Spiralia</taxon>
        <taxon>Lophotrochozoa</taxon>
        <taxon>Mollusca</taxon>
        <taxon>Gastropoda</taxon>
        <taxon>Heterobranchia</taxon>
        <taxon>Euthyneura</taxon>
        <taxon>Panpulmonata</taxon>
        <taxon>Sacoglossa</taxon>
        <taxon>Placobranchoidea</taxon>
        <taxon>Plakobranchidae</taxon>
        <taxon>Elysia</taxon>
    </lineage>
</organism>
<name>A0AAE1E4Y6_9GAST</name>
<keyword evidence="3" id="KW-1185">Reference proteome</keyword>
<feature type="compositionally biased region" description="Polar residues" evidence="1">
    <location>
        <begin position="95"/>
        <end position="104"/>
    </location>
</feature>
<dbReference type="EMBL" id="JAWDGP010001132">
    <property type="protein sequence ID" value="KAK3794207.1"/>
    <property type="molecule type" value="Genomic_DNA"/>
</dbReference>
<evidence type="ECO:0000313" key="2">
    <source>
        <dbReference type="EMBL" id="KAK3794207.1"/>
    </source>
</evidence>
<gene>
    <name evidence="2" type="ORF">RRG08_049607</name>
</gene>
<accession>A0AAE1E4Y6</accession>
<evidence type="ECO:0000256" key="1">
    <source>
        <dbReference type="SAM" id="MobiDB-lite"/>
    </source>
</evidence>
<reference evidence="2" key="1">
    <citation type="journal article" date="2023" name="G3 (Bethesda)">
        <title>A reference genome for the long-term kleptoplast-retaining sea slug Elysia crispata morphotype clarki.</title>
        <authorList>
            <person name="Eastman K.E."/>
            <person name="Pendleton A.L."/>
            <person name="Shaikh M.A."/>
            <person name="Suttiyut T."/>
            <person name="Ogas R."/>
            <person name="Tomko P."/>
            <person name="Gavelis G."/>
            <person name="Widhalm J.R."/>
            <person name="Wisecaver J.H."/>
        </authorList>
    </citation>
    <scope>NUCLEOTIDE SEQUENCE</scope>
    <source>
        <strain evidence="2">ECLA1</strain>
    </source>
</reference>
<proteinExistence type="predicted"/>
<evidence type="ECO:0000313" key="3">
    <source>
        <dbReference type="Proteomes" id="UP001283361"/>
    </source>
</evidence>
<sequence>MLEIKLVASSRSHKLLTEISPEQQIRAASPSFLLLEISPEQQIRAASPSFLLLEISPEQQIRAASPSFLLLFVIHMIQTLFVSPPTDSTKRDSTMLMTRRSQTIGRVDVPTAG</sequence>